<dbReference type="Proteomes" id="UP001221898">
    <property type="component" value="Unassembled WGS sequence"/>
</dbReference>
<dbReference type="EMBL" id="JAINUG010000054">
    <property type="protein sequence ID" value="KAJ8404264.1"/>
    <property type="molecule type" value="Genomic_DNA"/>
</dbReference>
<dbReference type="PANTHER" id="PTHR18871:SF2">
    <property type="entry name" value="CENTROSOMAL PROTEIN OF 112 KDA"/>
    <property type="match status" value="1"/>
</dbReference>
<name>A0AAD7WQ47_9TELE</name>
<evidence type="ECO:0000313" key="4">
    <source>
        <dbReference type="Proteomes" id="UP001221898"/>
    </source>
</evidence>
<feature type="coiled-coil region" evidence="1">
    <location>
        <begin position="257"/>
        <end position="295"/>
    </location>
</feature>
<evidence type="ECO:0000256" key="1">
    <source>
        <dbReference type="SAM" id="Coils"/>
    </source>
</evidence>
<feature type="region of interest" description="Disordered" evidence="2">
    <location>
        <begin position="110"/>
        <end position="159"/>
    </location>
</feature>
<evidence type="ECO:0000256" key="2">
    <source>
        <dbReference type="SAM" id="MobiDB-lite"/>
    </source>
</evidence>
<sequence>MGIFDAALRKTDLDCINATMSQQEDSWERLDSEFDHHLVDMKPHVLKLPQKSEEGFWAPFTHKPESGALKTLPTYMLIYFDDPLLGGTLDQNPATLPDWVSSELGHCEETASPVSRRIPNATSSPHAHRRRHTHGDKLPPHTRATSAPTQSANEEDQTCDRRRALVMSSDDSDLDACLNSWNLGIEKPRYLREKPIPLSPICLKTSRGKNSTFCGDQAAFHSQEKEGEMKAKVLEARYQEEWLKMQQRHDADVQKILDRKNGEIEELKTMYRTKQKDLEETTRKLEKKVQSLVRESQVIRESKDKQITELRKMQDENTDSVKNEWEKKLHTAVAEMELEKFEMQKKHTENIQELLDDTNQRLSKMESEYSAQTQRTEQMAKELEARVKQLQVEVENGNILRQKVTQEKAELEIQIACISSELQESNRRAVALSTDKEELAGQHEQTVQKMQAKHEADMSHFQQEHAICLLISACQGLVISTSAPPQTHAPFTPNGVQTYHASDVIVGLEHCVTQLRQQLKDCENKRQKQLREQESRFQKESSDLLHVSEKKVRSLQNAVENEKADAKKRIALLEEALREKEEQVCRERESHRLQTQHAESALDQFKKQAELSSEKAYANMKQQMEKVEADLIRSKGLREKQAKEFSWQLEELKQRYEQKIVELKMQHEQERTHLFHQHNAEKSSLVQEHQLEIQSLEKQSMAVMVQHESQTQEWRKRDAQNMAQLEAQVHGLREELIQAHAQRKQQLVELGLLREEERQRAAQEQEALRADVDRFKQELERTHAADKRLALEKCNGKVKQIEEDYSQKLAKASQTIADLQASVCALKEEGWQQRQNAERQMQDATVRWEDERRHITHEAKQVSKALQERMESLLKQLHSAENKLRSQDLETEEQIIQIRQECHQKIKGLLPAAIRQELEDIIASLKLQINFLQKRADVQKEELEVHRSRRSRGHSPPHLSGT</sequence>
<feature type="coiled-coil region" evidence="1">
    <location>
        <begin position="348"/>
        <end position="428"/>
    </location>
</feature>
<dbReference type="AlphaFoldDB" id="A0AAD7WQ47"/>
<keyword evidence="1" id="KW-0175">Coiled coil</keyword>
<accession>A0AAD7WQ47</accession>
<dbReference type="PANTHER" id="PTHR18871">
    <property type="entry name" value="CENTROSOMAL PROTEIN OF 112 KDA"/>
    <property type="match status" value="1"/>
</dbReference>
<feature type="coiled-coil region" evidence="1">
    <location>
        <begin position="505"/>
        <end position="583"/>
    </location>
</feature>
<gene>
    <name evidence="3" type="ORF">AAFF_G00340370</name>
</gene>
<evidence type="ECO:0000313" key="3">
    <source>
        <dbReference type="EMBL" id="KAJ8404264.1"/>
    </source>
</evidence>
<proteinExistence type="predicted"/>
<protein>
    <recommendedName>
        <fullName evidence="5">Centrosomal protein of 112 kDa</fullName>
    </recommendedName>
</protein>
<reference evidence="3" key="1">
    <citation type="journal article" date="2023" name="Science">
        <title>Genome structures resolve the early diversification of teleost fishes.</title>
        <authorList>
            <person name="Parey E."/>
            <person name="Louis A."/>
            <person name="Montfort J."/>
            <person name="Bouchez O."/>
            <person name="Roques C."/>
            <person name="Iampietro C."/>
            <person name="Lluch J."/>
            <person name="Castinel A."/>
            <person name="Donnadieu C."/>
            <person name="Desvignes T."/>
            <person name="Floi Bucao C."/>
            <person name="Jouanno E."/>
            <person name="Wen M."/>
            <person name="Mejri S."/>
            <person name="Dirks R."/>
            <person name="Jansen H."/>
            <person name="Henkel C."/>
            <person name="Chen W.J."/>
            <person name="Zahm M."/>
            <person name="Cabau C."/>
            <person name="Klopp C."/>
            <person name="Thompson A.W."/>
            <person name="Robinson-Rechavi M."/>
            <person name="Braasch I."/>
            <person name="Lecointre G."/>
            <person name="Bobe J."/>
            <person name="Postlethwait J.H."/>
            <person name="Berthelot C."/>
            <person name="Roest Crollius H."/>
            <person name="Guiguen Y."/>
        </authorList>
    </citation>
    <scope>NUCLEOTIDE SEQUENCE</scope>
    <source>
        <strain evidence="3">NC1722</strain>
    </source>
</reference>
<feature type="region of interest" description="Disordered" evidence="2">
    <location>
        <begin position="940"/>
        <end position="962"/>
    </location>
</feature>
<feature type="coiled-coil region" evidence="1">
    <location>
        <begin position="642"/>
        <end position="822"/>
    </location>
</feature>
<feature type="coiled-coil region" evidence="1">
    <location>
        <begin position="856"/>
        <end position="890"/>
    </location>
</feature>
<dbReference type="InterPro" id="IPR055310">
    <property type="entry name" value="CEP112"/>
</dbReference>
<comment type="caution">
    <text evidence="3">The sequence shown here is derived from an EMBL/GenBank/DDBJ whole genome shotgun (WGS) entry which is preliminary data.</text>
</comment>
<keyword evidence="4" id="KW-1185">Reference proteome</keyword>
<evidence type="ECO:0008006" key="5">
    <source>
        <dbReference type="Google" id="ProtNLM"/>
    </source>
</evidence>
<organism evidence="3 4">
    <name type="scientific">Aldrovandia affinis</name>
    <dbReference type="NCBI Taxonomy" id="143900"/>
    <lineage>
        <taxon>Eukaryota</taxon>
        <taxon>Metazoa</taxon>
        <taxon>Chordata</taxon>
        <taxon>Craniata</taxon>
        <taxon>Vertebrata</taxon>
        <taxon>Euteleostomi</taxon>
        <taxon>Actinopterygii</taxon>
        <taxon>Neopterygii</taxon>
        <taxon>Teleostei</taxon>
        <taxon>Notacanthiformes</taxon>
        <taxon>Halosauridae</taxon>
        <taxon>Aldrovandia</taxon>
    </lineage>
</organism>
<feature type="compositionally biased region" description="Polar residues" evidence="2">
    <location>
        <begin position="143"/>
        <end position="152"/>
    </location>
</feature>